<proteinExistence type="predicted"/>
<organism evidence="1 2">
    <name type="scientific">Hymenolepis diminuta</name>
    <name type="common">Rat tapeworm</name>
    <dbReference type="NCBI Taxonomy" id="6216"/>
    <lineage>
        <taxon>Eukaryota</taxon>
        <taxon>Metazoa</taxon>
        <taxon>Spiralia</taxon>
        <taxon>Lophotrochozoa</taxon>
        <taxon>Platyhelminthes</taxon>
        <taxon>Cestoda</taxon>
        <taxon>Eucestoda</taxon>
        <taxon>Cyclophyllidea</taxon>
        <taxon>Hymenolepididae</taxon>
        <taxon>Hymenolepis</taxon>
    </lineage>
</organism>
<evidence type="ECO:0000313" key="1">
    <source>
        <dbReference type="EMBL" id="VUZ51510.1"/>
    </source>
</evidence>
<accession>A0A564YWE2</accession>
<reference evidence="1 2" key="1">
    <citation type="submission" date="2019-07" db="EMBL/GenBank/DDBJ databases">
        <authorList>
            <person name="Jastrzebski P J."/>
            <person name="Paukszto L."/>
            <person name="Jastrzebski P J."/>
        </authorList>
    </citation>
    <scope>NUCLEOTIDE SEQUENCE [LARGE SCALE GENOMIC DNA]</scope>
    <source>
        <strain evidence="1 2">WMS-il1</strain>
    </source>
</reference>
<gene>
    <name evidence="1" type="ORF">WMSIL1_LOCUS10163</name>
</gene>
<protein>
    <submittedName>
        <fullName evidence="1">Uncharacterized protein</fullName>
    </submittedName>
</protein>
<evidence type="ECO:0000313" key="2">
    <source>
        <dbReference type="Proteomes" id="UP000321570"/>
    </source>
</evidence>
<sequence length="69" mass="7312">MTYEGKLGGRAAALVVLRSACTDEIFDCRGRGPVTGKRFVKVGDLGPEANDSRKSPVEIGGIALFKRSS</sequence>
<dbReference type="AlphaFoldDB" id="A0A564YWE2"/>
<dbReference type="Proteomes" id="UP000321570">
    <property type="component" value="Unassembled WGS sequence"/>
</dbReference>
<keyword evidence="2" id="KW-1185">Reference proteome</keyword>
<dbReference type="EMBL" id="CABIJS010000444">
    <property type="protein sequence ID" value="VUZ51510.1"/>
    <property type="molecule type" value="Genomic_DNA"/>
</dbReference>
<name>A0A564YWE2_HYMDI</name>